<dbReference type="EMBL" id="BK013728">
    <property type="protein sequence ID" value="DAD51127.1"/>
    <property type="molecule type" value="Genomic_RNA"/>
</dbReference>
<name>A0A8S5L110_9VIRU</name>
<evidence type="ECO:0000313" key="9">
    <source>
        <dbReference type="Proteomes" id="UP000681197"/>
    </source>
</evidence>
<dbReference type="GO" id="GO:0044423">
    <property type="term" value="C:virion component"/>
    <property type="evidence" value="ECO:0007669"/>
    <property type="project" value="UniProtKB-KW"/>
</dbReference>
<reference evidence="8" key="1">
    <citation type="submission" date="2020-09" db="EMBL/GenBank/DDBJ databases">
        <title>Leviviricetes taxonomy.</title>
        <authorList>
            <person name="Stockdale S.R."/>
            <person name="Callanan J."/>
            <person name="Adriaenssens E.M."/>
            <person name="Kuhn J.H."/>
            <person name="Rumnieks J."/>
            <person name="Shkoporov A."/>
            <person name="Draper L.A."/>
            <person name="Ross P."/>
            <person name="Hill C."/>
        </authorList>
    </citation>
    <scope>NUCLEOTIDE SEQUENCE</scope>
</reference>
<keyword evidence="6" id="KW-1160">Virus entry into host cell</keyword>
<dbReference type="Pfam" id="PF03863">
    <property type="entry name" value="Phage_mat-A"/>
    <property type="match status" value="1"/>
</dbReference>
<evidence type="ECO:0000256" key="6">
    <source>
        <dbReference type="ARBA" id="ARBA00023296"/>
    </source>
</evidence>
<gene>
    <name evidence="8" type="primary">SRR7976310_1_1</name>
</gene>
<comment type="subcellular location">
    <subcellularLocation>
        <location evidence="1">Virion</location>
    </subcellularLocation>
</comment>
<evidence type="ECO:0000256" key="5">
    <source>
        <dbReference type="ARBA" id="ARBA00023104"/>
    </source>
</evidence>
<protein>
    <submittedName>
        <fullName evidence="8">Maturation protein</fullName>
    </submittedName>
</protein>
<dbReference type="InterPro" id="IPR005563">
    <property type="entry name" value="A_protein"/>
</dbReference>
<keyword evidence="9" id="KW-1185">Reference proteome</keyword>
<evidence type="ECO:0000256" key="3">
    <source>
        <dbReference type="ARBA" id="ARBA00022804"/>
    </source>
</evidence>
<evidence type="ECO:0000256" key="1">
    <source>
        <dbReference type="ARBA" id="ARBA00004328"/>
    </source>
</evidence>
<evidence type="ECO:0000256" key="2">
    <source>
        <dbReference type="ARBA" id="ARBA00022581"/>
    </source>
</evidence>
<evidence type="ECO:0000256" key="7">
    <source>
        <dbReference type="ARBA" id="ARBA00035110"/>
    </source>
</evidence>
<keyword evidence="4" id="KW-0946">Virion</keyword>
<dbReference type="GeneID" id="80396943"/>
<dbReference type="KEGG" id="vg:80396943"/>
<accession>A0A8S5L110</accession>
<sequence>MTTKTTTRGVPIAFSLLNSAANNGAGSDVTTYIPFSLTRTRTGYGNPKWKMQIKAKQNAATAGQAFDESISLSKGKAFKYFTLGTTNPTGNPPLMDYTVGILGQVAYPLVRPQVVLMDTSEAEAKALAQCYEAIRNQRSNMNLGVTLGEALESREGIVLVANRLASMFGAHVKQQQRMLIRHIGTFVIGPTGSPVRDRSVVRRLRPVEKKLSQEIRDAWLEFSLGIRPMVKDMKDLAETLSRFNTADFAHTRIKGYGSKTQVLLTDTQPETLNGIDYLRHRRRVATSKVIYRVGLLPDPEIAEFGSAQRLHQLMGFNFQNFVPTVWNLLPYSWAVDTVTNIGSIMAAWATDTSRITYIVKSVVHETVEHCSLTVPGKTTVDAAGRPASQTGDLGGYRYTTKAVYRTIPSALEVPQLRLNLPSPDGLAIPNLLAVFTGGSAPRGARKLFG</sequence>
<evidence type="ECO:0000256" key="4">
    <source>
        <dbReference type="ARBA" id="ARBA00022844"/>
    </source>
</evidence>
<proteinExistence type="inferred from homology"/>
<keyword evidence="5" id="KW-1175">Viral attachment to host cell pilus</keyword>
<dbReference type="GO" id="GO:0039666">
    <property type="term" value="P:virion attachment to host cell pilus"/>
    <property type="evidence" value="ECO:0007669"/>
    <property type="project" value="UniProtKB-KW"/>
</dbReference>
<keyword evidence="2" id="KW-0945">Host-virus interaction</keyword>
<dbReference type="Proteomes" id="UP000681197">
    <property type="component" value="Segment"/>
</dbReference>
<dbReference type="RefSeq" id="YP_010768756.1">
    <property type="nucleotide sequence ID" value="NC_073783.1"/>
</dbReference>
<comment type="similarity">
    <text evidence="7">Belongs to the Leviviricetes maturation protein family.</text>
</comment>
<keyword evidence="3" id="KW-1161">Viral attachment to host cell</keyword>
<organism evidence="8 9">
    <name type="scientific">ssRNA phage SRR7976310_1</name>
    <dbReference type="NCBI Taxonomy" id="2786671"/>
    <lineage>
        <taxon>Viruses</taxon>
        <taxon>Riboviria</taxon>
        <taxon>Orthornavirae</taxon>
        <taxon>Lenarviricota</taxon>
        <taxon>Leviviricetes</taxon>
        <taxon>Norzivirales</taxon>
        <taxon>Atkinsviridae</taxon>
        <taxon>Hirvovirus</taxon>
        <taxon>Hirvovirus caenivicinum</taxon>
    </lineage>
</organism>
<evidence type="ECO:0000313" key="8">
    <source>
        <dbReference type="EMBL" id="DAD51127.1"/>
    </source>
</evidence>